<name>A0ABT1MPG2_9RHOB</name>
<dbReference type="InterPro" id="IPR046373">
    <property type="entry name" value="Acyl-CoA_Oxase/DH_mid-dom_sf"/>
</dbReference>
<dbReference type="RefSeq" id="WP_255328594.1">
    <property type="nucleotide sequence ID" value="NZ_JAKZEU010000002.1"/>
</dbReference>
<proteinExistence type="predicted"/>
<comment type="caution">
    <text evidence="1">The sequence shown here is derived from an EMBL/GenBank/DDBJ whole genome shotgun (WGS) entry which is preliminary data.</text>
</comment>
<keyword evidence="2" id="KW-1185">Reference proteome</keyword>
<reference evidence="1 2" key="1">
    <citation type="submission" date="2022-03" db="EMBL/GenBank/DDBJ databases">
        <authorList>
            <person name="He Y."/>
        </authorList>
    </citation>
    <scope>NUCLEOTIDE SEQUENCE [LARGE SCALE GENOMIC DNA]</scope>
    <source>
        <strain evidence="1 2">TK19116</strain>
    </source>
</reference>
<evidence type="ECO:0000313" key="2">
    <source>
        <dbReference type="Proteomes" id="UP001203945"/>
    </source>
</evidence>
<dbReference type="Proteomes" id="UP001203945">
    <property type="component" value="Unassembled WGS sequence"/>
</dbReference>
<organism evidence="1 2">
    <name type="scientific">Paracoccus albicereus</name>
    <dbReference type="NCBI Taxonomy" id="2922394"/>
    <lineage>
        <taxon>Bacteria</taxon>
        <taxon>Pseudomonadati</taxon>
        <taxon>Pseudomonadota</taxon>
        <taxon>Alphaproteobacteria</taxon>
        <taxon>Rhodobacterales</taxon>
        <taxon>Paracoccaceae</taxon>
        <taxon>Paracoccus</taxon>
    </lineage>
</organism>
<dbReference type="Gene3D" id="2.40.110.10">
    <property type="entry name" value="Butyryl-CoA Dehydrogenase, subunit A, domain 2"/>
    <property type="match status" value="1"/>
</dbReference>
<evidence type="ECO:0000313" key="1">
    <source>
        <dbReference type="EMBL" id="MCQ0969589.1"/>
    </source>
</evidence>
<protein>
    <submittedName>
        <fullName evidence="1">Acyl-CoA dehydrogenase</fullName>
    </submittedName>
</protein>
<sequence length="365" mass="38550">MMDHLPPLRPIGGDIASTTAGFDAALRRLEQAAPAEDRDQADIAGSVDVLRQAGLLSDDGSADPALTARRLMRVAGANLSVARLWEGHVNARQLVTLYADDGLRNRVERFVAQGGFLGVWGADGEVPVTLDKDGRTLRGGKIFASGLGAVSHAVVTVDSGPEVRLALVDVTDPSRADAGRWQMSGMRATRSGSYDMNGIEPVGWIGGAADYVIEPYFHGGVWRIAALQLGGAIGLVEAAATTLRDRGRLDAEAQKLRLTDILIRAAAAAPLIAKAARQATAACDQPDRAVALSLSARLLTEAIGLDAIRAVEQGVGMGHFADGSITGRKARDLAVYMRQAARDAFMMRVADHALQSSESIWGLLE</sequence>
<dbReference type="SUPFAM" id="SSF56645">
    <property type="entry name" value="Acyl-CoA dehydrogenase NM domain-like"/>
    <property type="match status" value="1"/>
</dbReference>
<accession>A0ABT1MPG2</accession>
<gene>
    <name evidence="1" type="ORF">MLD63_03985</name>
</gene>
<dbReference type="InterPro" id="IPR009100">
    <property type="entry name" value="AcylCoA_DH/oxidase_NM_dom_sf"/>
</dbReference>
<dbReference type="EMBL" id="JAKZEU010000002">
    <property type="protein sequence ID" value="MCQ0969589.1"/>
    <property type="molecule type" value="Genomic_DNA"/>
</dbReference>